<feature type="region of interest" description="Disordered" evidence="3">
    <location>
        <begin position="61"/>
        <end position="81"/>
    </location>
</feature>
<protein>
    <recommendedName>
        <fullName evidence="4">Exportin-1/Importin-beta-like domain-containing protein</fullName>
    </recommendedName>
</protein>
<dbReference type="EMBL" id="ONZQ02000005">
    <property type="protein sequence ID" value="SPO01680.1"/>
    <property type="molecule type" value="Genomic_DNA"/>
</dbReference>
<evidence type="ECO:0000256" key="3">
    <source>
        <dbReference type="SAM" id="MobiDB-lite"/>
    </source>
</evidence>
<gene>
    <name evidence="5" type="ORF">DNG_04353</name>
</gene>
<evidence type="ECO:0000313" key="6">
    <source>
        <dbReference type="Proteomes" id="UP001187682"/>
    </source>
</evidence>
<organism evidence="5 6">
    <name type="scientific">Cephalotrichum gorgonifer</name>
    <dbReference type="NCBI Taxonomy" id="2041049"/>
    <lineage>
        <taxon>Eukaryota</taxon>
        <taxon>Fungi</taxon>
        <taxon>Dikarya</taxon>
        <taxon>Ascomycota</taxon>
        <taxon>Pezizomycotina</taxon>
        <taxon>Sordariomycetes</taxon>
        <taxon>Hypocreomycetidae</taxon>
        <taxon>Microascales</taxon>
        <taxon>Microascaceae</taxon>
        <taxon>Cephalotrichum</taxon>
    </lineage>
</organism>
<sequence>MARQLSEPQHHQEGNPLFGARFDTLDAAETALKDAARDDLFALNIESKHPNGAPTRVVFTCSNGRKPRNDPRTACTAPSKRRKTKTQMCGCPYRIAAKKRGTSWVIERVNSPSSLQHQGHYKPDDISTHPQYHREAAVQWRSELFASFQAGVTAPSALENLRSLYPDAPQLYASDSEEVIDYSADQMKSTNTSNFKTTMCTEFPQIFQLFQEILNTANQPSLIKAILETLRRFCNRIPQRYIFETMLIDALRTRFLEVVRELRENK</sequence>
<dbReference type="InterPro" id="IPR016024">
    <property type="entry name" value="ARM-type_fold"/>
</dbReference>
<comment type="caution">
    <text evidence="5">The sequence shown here is derived from an EMBL/GenBank/DDBJ whole genome shotgun (WGS) entry which is preliminary data.</text>
</comment>
<dbReference type="InterPro" id="IPR013598">
    <property type="entry name" value="Exportin-1/Importin-b-like"/>
</dbReference>
<feature type="domain" description="Exportin-1/Importin-beta-like" evidence="4">
    <location>
        <begin position="176"/>
        <end position="257"/>
    </location>
</feature>
<comment type="function">
    <text evidence="2">tRNA nucleus export receptor which facilitates tRNA translocation across the nuclear pore complex. Involved in pre-tRNA splicing, probably by affecting the interaction of pre-tRNA with splicing endonuclease.</text>
</comment>
<evidence type="ECO:0000256" key="2">
    <source>
        <dbReference type="ARBA" id="ARBA00025147"/>
    </source>
</evidence>
<name>A0AAE8SUG6_9PEZI</name>
<evidence type="ECO:0000256" key="1">
    <source>
        <dbReference type="ARBA" id="ARBA00022694"/>
    </source>
</evidence>
<reference evidence="5" key="1">
    <citation type="submission" date="2018-03" db="EMBL/GenBank/DDBJ databases">
        <authorList>
            <person name="Guldener U."/>
        </authorList>
    </citation>
    <scope>NUCLEOTIDE SEQUENCE</scope>
</reference>
<evidence type="ECO:0000313" key="5">
    <source>
        <dbReference type="EMBL" id="SPO01680.1"/>
    </source>
</evidence>
<dbReference type="Proteomes" id="UP001187682">
    <property type="component" value="Unassembled WGS sequence"/>
</dbReference>
<proteinExistence type="predicted"/>
<keyword evidence="6" id="KW-1185">Reference proteome</keyword>
<keyword evidence="1" id="KW-0819">tRNA processing</keyword>
<dbReference type="SUPFAM" id="SSF48371">
    <property type="entry name" value="ARM repeat"/>
    <property type="match status" value="1"/>
</dbReference>
<evidence type="ECO:0000259" key="4">
    <source>
        <dbReference type="Pfam" id="PF08389"/>
    </source>
</evidence>
<dbReference type="InterPro" id="IPR011989">
    <property type="entry name" value="ARM-like"/>
</dbReference>
<accession>A0AAE8SUG6</accession>
<dbReference type="Gene3D" id="1.25.10.10">
    <property type="entry name" value="Leucine-rich Repeat Variant"/>
    <property type="match status" value="1"/>
</dbReference>
<dbReference type="Pfam" id="PF08389">
    <property type="entry name" value="Xpo1"/>
    <property type="match status" value="1"/>
</dbReference>
<dbReference type="AlphaFoldDB" id="A0AAE8SUG6"/>
<dbReference type="GO" id="GO:0008033">
    <property type="term" value="P:tRNA processing"/>
    <property type="evidence" value="ECO:0007669"/>
    <property type="project" value="UniProtKB-KW"/>
</dbReference>